<accession>A0A7J0DM67</accession>
<name>A0A7J0DM67_9ERIC</name>
<evidence type="ECO:0000313" key="3">
    <source>
        <dbReference type="EMBL" id="GFS38239.1"/>
    </source>
</evidence>
<evidence type="ECO:0000256" key="1">
    <source>
        <dbReference type="SAM" id="MobiDB-lite"/>
    </source>
</evidence>
<sequence length="482" mass="54367">MTIHSHLLPRPSTSSPVDNRAHTMVNNNQAPDLKGFPREMHGITEQIKIINENNALLIQHLATNNPLPLAVPIPLEVERSCCSHRSGDRESQSRHNTVHQNKGESLKDYVKRFNQAVLEVEGTSDKIVVMAMMEGLRPGPLFDSLSKSVPETQLALQSKADEYIAVEDLAEAKHKRRGKEDYKRKKPDSRFADYQDMEQIADLIKKGYLKKYVADCPCPNSLERRYGDNRSMAGDIQVIYGGFRSKGCSSSSRKRYVREASGRAKEVVYNLSSPLAIAHQSITFTNDDLRGLHLFHDNVLIRRDKHHYFHTLLIIFGGNTTYPVGSPNTGQSQGHHFDLSPDDEIFHFNRDRRDLEPEITLPEVETIKEQNPDEGLAKWKLFVDGLSNQHGCGTGFVLQTPSGKQIEYAIRIGFKATNSEATYEALLSRLRAATELGVDALNVFSESQLMVNQIQGDYLSKDARMVAYLDEVKTMTTKIQNF</sequence>
<feature type="region of interest" description="Disordered" evidence="1">
    <location>
        <begin position="1"/>
        <end position="36"/>
    </location>
</feature>
<gene>
    <name evidence="3" type="ORF">Acr_00g0056410</name>
</gene>
<dbReference type="GO" id="GO:0003676">
    <property type="term" value="F:nucleic acid binding"/>
    <property type="evidence" value="ECO:0007669"/>
    <property type="project" value="InterPro"/>
</dbReference>
<evidence type="ECO:0000259" key="2">
    <source>
        <dbReference type="Pfam" id="PF13456"/>
    </source>
</evidence>
<dbReference type="InterPro" id="IPR012337">
    <property type="entry name" value="RNaseH-like_sf"/>
</dbReference>
<dbReference type="OrthoDB" id="427924at2759"/>
<dbReference type="GO" id="GO:0004523">
    <property type="term" value="F:RNA-DNA hybrid ribonuclease activity"/>
    <property type="evidence" value="ECO:0007669"/>
    <property type="project" value="InterPro"/>
</dbReference>
<organism evidence="3 4">
    <name type="scientific">Actinidia rufa</name>
    <dbReference type="NCBI Taxonomy" id="165716"/>
    <lineage>
        <taxon>Eukaryota</taxon>
        <taxon>Viridiplantae</taxon>
        <taxon>Streptophyta</taxon>
        <taxon>Embryophyta</taxon>
        <taxon>Tracheophyta</taxon>
        <taxon>Spermatophyta</taxon>
        <taxon>Magnoliopsida</taxon>
        <taxon>eudicotyledons</taxon>
        <taxon>Gunneridae</taxon>
        <taxon>Pentapetalae</taxon>
        <taxon>asterids</taxon>
        <taxon>Ericales</taxon>
        <taxon>Actinidiaceae</taxon>
        <taxon>Actinidia</taxon>
    </lineage>
</organism>
<keyword evidence="4" id="KW-1185">Reference proteome</keyword>
<comment type="caution">
    <text evidence="3">The sequence shown here is derived from an EMBL/GenBank/DDBJ whole genome shotgun (WGS) entry which is preliminary data.</text>
</comment>
<dbReference type="InterPro" id="IPR002156">
    <property type="entry name" value="RNaseH_domain"/>
</dbReference>
<proteinExistence type="predicted"/>
<feature type="domain" description="RNase H type-1" evidence="2">
    <location>
        <begin position="384"/>
        <end position="481"/>
    </location>
</feature>
<protein>
    <recommendedName>
        <fullName evidence="2">RNase H type-1 domain-containing protein</fullName>
    </recommendedName>
</protein>
<dbReference type="PANTHER" id="PTHR48475:SF2">
    <property type="entry name" value="RIBONUCLEASE H"/>
    <property type="match status" value="1"/>
</dbReference>
<dbReference type="CDD" id="cd09279">
    <property type="entry name" value="RNase_HI_like"/>
    <property type="match status" value="1"/>
</dbReference>
<dbReference type="Pfam" id="PF13456">
    <property type="entry name" value="RVT_3"/>
    <property type="match status" value="1"/>
</dbReference>
<dbReference type="InterPro" id="IPR036397">
    <property type="entry name" value="RNaseH_sf"/>
</dbReference>
<evidence type="ECO:0000313" key="4">
    <source>
        <dbReference type="Proteomes" id="UP000585474"/>
    </source>
</evidence>
<dbReference type="Gene3D" id="3.30.420.10">
    <property type="entry name" value="Ribonuclease H-like superfamily/Ribonuclease H"/>
    <property type="match status" value="1"/>
</dbReference>
<dbReference type="SUPFAM" id="SSF53098">
    <property type="entry name" value="Ribonuclease H-like"/>
    <property type="match status" value="1"/>
</dbReference>
<dbReference type="Proteomes" id="UP000585474">
    <property type="component" value="Unassembled WGS sequence"/>
</dbReference>
<dbReference type="EMBL" id="BJWL01000305">
    <property type="protein sequence ID" value="GFS38239.1"/>
    <property type="molecule type" value="Genomic_DNA"/>
</dbReference>
<dbReference type="AlphaFoldDB" id="A0A7J0DM67"/>
<reference evidence="4" key="1">
    <citation type="submission" date="2019-07" db="EMBL/GenBank/DDBJ databases">
        <title>De Novo Assembly of kiwifruit Actinidia rufa.</title>
        <authorList>
            <person name="Sugita-Konishi S."/>
            <person name="Sato K."/>
            <person name="Mori E."/>
            <person name="Abe Y."/>
            <person name="Kisaki G."/>
            <person name="Hamano K."/>
            <person name="Suezawa K."/>
            <person name="Otani M."/>
            <person name="Fukuda T."/>
            <person name="Manabe T."/>
            <person name="Gomi K."/>
            <person name="Tabuchi M."/>
            <person name="Akimitsu K."/>
            <person name="Kataoka I."/>
        </authorList>
    </citation>
    <scope>NUCLEOTIDE SEQUENCE [LARGE SCALE GENOMIC DNA]</scope>
    <source>
        <strain evidence="4">cv. Fuchu</strain>
    </source>
</reference>
<dbReference type="PANTHER" id="PTHR48475">
    <property type="entry name" value="RIBONUCLEASE H"/>
    <property type="match status" value="1"/>
</dbReference>